<dbReference type="Proteomes" id="UP000032266">
    <property type="component" value="Chromosome"/>
</dbReference>
<dbReference type="InterPro" id="IPR019776">
    <property type="entry name" value="Flagellar_basal_body_rod_CS"/>
</dbReference>
<sequence length="1218" mass="126100">MSFSTGLSGVAAASKDLSITGNNIANASTTGFKASRAEFGDAYTNSILGTGQDTSGSGVTLENVGQKFEQGDINDTDSVLDLAIDGTGFFITKYNNGDVTYTRSGIFGTDDEGYIVTTSGAKLQGYATDGTGKIISGVLDDLQVDTSNQAPRGTTSVLSEVNVPAGAQVLQSDGQITTTNGLAVGVAQVGPAEDSATTLSTLGYPTTAGTRSEFQGAGDITTTGILSGGPWTPSAVEANWSFGITVQGPNIAGGTATLTDTIQPFSDTTTYSTVSDLVGAINSALRGSDLAGKVSAEVNAAGTGIDFVMSGTYATDGSAIVSIADATGNLLTDPYLGFDTYTVVSPVTGTDLFASGGSIDLSSDPGAAASVQGNIVSELNFYGDDPGTYTTVASGTTMNALDSVGNFADADAGDDIVFTAVVGSASSSVTLTVPAGGWASQAAFATDLETAINTQLGGTYVSVNVNASTNQLEVTADTAAGTGPVGISFIHDGTNNTSAGVNMSTLGMATASSPGPTTTLGDAAVLANNQLQISVDGGAYSTITIPEDVYSNYDSLVAAINTQILITPALSGEVEVSHTNGRIMISRTEVGAFPLDVNITGTDEALESLGLNSTYEIAGEDPIDRTNSFRINLIVPDPDPEERSGSVEISLNEEITSIDQLAAAINRELASVDADDYIGVQAVVSKDADGNDVLQFVATEEGEASQITISNIQAIGDDIDISELYALLQVDPYDAGLLEVGEAAVDNGYPEQSFYLVDPDGDSTRITIDEGAQASVIAAQLTNNSGITASAETTVQLLADDYVNSGNMDIYINDQVITADNFQDMVDEINKYQQTSLNSITAEYDADTGNITLTSSTGIDISVRIESSDSSDQLVVRGLESTASQTLGGADGAETNAVIGGTVEIILNEGYSMTDPDPRVTGLFNGLSDSSFEDYTINAFDPADPDTYNETATIAIYDSLGNQHDLQLYYVKNPSDENTPLSLNSWTVYAQIDGADIGDPDTSLDFPANTEPTMASHLLYFNADGTLNVEATGDWLVSNWDPVDEEGNPTGAYSSVNVSEGGSLPISEPSTSSNFAISFDETTQWGTKFTNDDFQQNGYASGSLTDLQIEDDGTIYAHYTNGESRALGQVVLATFNNIEGLIPVGSSEWVESYESGNAIVGVAGTGTLGSIDSSALEDSTVELSEELVHLIIAQRNYQASAKTIETANAVTQTIINLR</sequence>
<evidence type="ECO:0000313" key="11">
    <source>
        <dbReference type="Proteomes" id="UP000032266"/>
    </source>
</evidence>
<dbReference type="SUPFAM" id="SSF117143">
    <property type="entry name" value="Flagellar hook protein flgE"/>
    <property type="match status" value="2"/>
</dbReference>
<dbReference type="PROSITE" id="PS00588">
    <property type="entry name" value="FLAGELLA_BB_ROD"/>
    <property type="match status" value="1"/>
</dbReference>
<evidence type="ECO:0000256" key="3">
    <source>
        <dbReference type="ARBA" id="ARBA00019015"/>
    </source>
</evidence>
<proteinExistence type="inferred from homology"/>
<dbReference type="RefSeq" id="WP_044618709.1">
    <property type="nucleotide sequence ID" value="NZ_CP007142.1"/>
</dbReference>
<comment type="function">
    <text evidence="5">A flexible structure which links the flagellar filament to the drive apparatus in the basal body.</text>
</comment>
<accession>A0A0C5VBT4</accession>
<evidence type="ECO:0000259" key="7">
    <source>
        <dbReference type="Pfam" id="PF06429"/>
    </source>
</evidence>
<dbReference type="PATRIC" id="fig|1445510.3.peg.4710"/>
<dbReference type="GO" id="GO:0005829">
    <property type="term" value="C:cytosol"/>
    <property type="evidence" value="ECO:0007669"/>
    <property type="project" value="TreeGrafter"/>
</dbReference>
<evidence type="ECO:0000259" key="8">
    <source>
        <dbReference type="Pfam" id="PF07559"/>
    </source>
</evidence>
<dbReference type="GO" id="GO:0009425">
    <property type="term" value="C:bacterial-type flagellum basal body"/>
    <property type="evidence" value="ECO:0007669"/>
    <property type="project" value="UniProtKB-SubCell"/>
</dbReference>
<dbReference type="InterPro" id="IPR037058">
    <property type="entry name" value="Falgellar_hook_FlgE_sf"/>
</dbReference>
<comment type="subcellular location">
    <subcellularLocation>
        <location evidence="1 5">Bacterial flagellum basal body</location>
    </subcellularLocation>
</comment>
<dbReference type="NCBIfam" id="TIGR03506">
    <property type="entry name" value="FlgEFG_subfam"/>
    <property type="match status" value="2"/>
</dbReference>
<evidence type="ECO:0000256" key="5">
    <source>
        <dbReference type="RuleBase" id="RU362116"/>
    </source>
</evidence>
<dbReference type="PANTHER" id="PTHR30435">
    <property type="entry name" value="FLAGELLAR PROTEIN"/>
    <property type="match status" value="1"/>
</dbReference>
<dbReference type="OrthoDB" id="8578401at2"/>
<dbReference type="HOGENOM" id="CLU_002553_0_0_6"/>
<keyword evidence="10" id="KW-0969">Cilium</keyword>
<feature type="domain" description="Flagellar basal body rod protein N-terminal" evidence="6">
    <location>
        <begin position="5"/>
        <end position="33"/>
    </location>
</feature>
<feature type="domain" description="Flagellar basal-body/hook protein C-terminal" evidence="7">
    <location>
        <begin position="1173"/>
        <end position="1217"/>
    </location>
</feature>
<evidence type="ECO:0000256" key="4">
    <source>
        <dbReference type="ARBA" id="ARBA00023143"/>
    </source>
</evidence>
<comment type="similarity">
    <text evidence="2 5">Belongs to the flagella basal body rod proteins family.</text>
</comment>
<evidence type="ECO:0000256" key="2">
    <source>
        <dbReference type="ARBA" id="ARBA00009677"/>
    </source>
</evidence>
<feature type="domain" description="Flagellar hook protein FlgE/F/G-like D1" evidence="9">
    <location>
        <begin position="83"/>
        <end position="168"/>
    </location>
</feature>
<reference evidence="10 11" key="1">
    <citation type="submission" date="2014-01" db="EMBL/GenBank/DDBJ databases">
        <title>Full genme sequencing of cellulolytic bacterium Gynuella sunshinyii YC6258T gen. nov., sp. nov.</title>
        <authorList>
            <person name="Khan H."/>
            <person name="Chung E.J."/>
            <person name="Chung Y.R."/>
        </authorList>
    </citation>
    <scope>NUCLEOTIDE SEQUENCE [LARGE SCALE GENOMIC DNA]</scope>
    <source>
        <strain evidence="10 11">YC6258</strain>
    </source>
</reference>
<feature type="domain" description="Flagellar hook protein FlgE D2" evidence="8">
    <location>
        <begin position="936"/>
        <end position="1099"/>
    </location>
</feature>
<organism evidence="10 11">
    <name type="scientific">Gynuella sunshinyii YC6258</name>
    <dbReference type="NCBI Taxonomy" id="1445510"/>
    <lineage>
        <taxon>Bacteria</taxon>
        <taxon>Pseudomonadati</taxon>
        <taxon>Pseudomonadota</taxon>
        <taxon>Gammaproteobacteria</taxon>
        <taxon>Oceanospirillales</taxon>
        <taxon>Saccharospirillaceae</taxon>
        <taxon>Gynuella</taxon>
    </lineage>
</organism>
<dbReference type="KEGG" id="gsn:YC6258_04748"/>
<protein>
    <recommendedName>
        <fullName evidence="3 5">Flagellar hook protein FlgE</fullName>
    </recommendedName>
</protein>
<dbReference type="STRING" id="1445510.YC6258_04748"/>
<keyword evidence="10" id="KW-0966">Cell projection</keyword>
<name>A0A0C5VBT4_9GAMM</name>
<dbReference type="Gene3D" id="2.60.98.20">
    <property type="entry name" value="Flagellar hook protein FlgE"/>
    <property type="match status" value="1"/>
</dbReference>
<dbReference type="InterPro" id="IPR001444">
    <property type="entry name" value="Flag_bb_rod_N"/>
</dbReference>
<dbReference type="Pfam" id="PF22692">
    <property type="entry name" value="LlgE_F_G_D1"/>
    <property type="match status" value="1"/>
</dbReference>
<dbReference type="InterPro" id="IPR037925">
    <property type="entry name" value="FlgE/F/G-like"/>
</dbReference>
<evidence type="ECO:0000313" key="10">
    <source>
        <dbReference type="EMBL" id="AJQ96780.1"/>
    </source>
</evidence>
<dbReference type="AlphaFoldDB" id="A0A0C5VBT4"/>
<evidence type="ECO:0000256" key="1">
    <source>
        <dbReference type="ARBA" id="ARBA00004117"/>
    </source>
</evidence>
<dbReference type="GO" id="GO:0071978">
    <property type="term" value="P:bacterial-type flagellum-dependent swarming motility"/>
    <property type="evidence" value="ECO:0007669"/>
    <property type="project" value="TreeGrafter"/>
</dbReference>
<dbReference type="PANTHER" id="PTHR30435:SF1">
    <property type="entry name" value="FLAGELLAR HOOK PROTEIN FLGE"/>
    <property type="match status" value="1"/>
</dbReference>
<dbReference type="Pfam" id="PF07559">
    <property type="entry name" value="FlgE_D2"/>
    <property type="match status" value="1"/>
</dbReference>
<keyword evidence="11" id="KW-1185">Reference proteome</keyword>
<evidence type="ECO:0000259" key="6">
    <source>
        <dbReference type="Pfam" id="PF00460"/>
    </source>
</evidence>
<dbReference type="InterPro" id="IPR053967">
    <property type="entry name" value="LlgE_F_G-like_D1"/>
</dbReference>
<gene>
    <name evidence="10" type="ORF">YC6258_04748</name>
</gene>
<evidence type="ECO:0000259" key="9">
    <source>
        <dbReference type="Pfam" id="PF22692"/>
    </source>
</evidence>
<dbReference type="Pfam" id="PF00460">
    <property type="entry name" value="Flg_bb_rod"/>
    <property type="match status" value="1"/>
</dbReference>
<dbReference type="EMBL" id="CP007142">
    <property type="protein sequence ID" value="AJQ96780.1"/>
    <property type="molecule type" value="Genomic_DNA"/>
</dbReference>
<keyword evidence="4 5" id="KW-0975">Bacterial flagellum</keyword>
<dbReference type="InterPro" id="IPR020013">
    <property type="entry name" value="Flagellar_FlgE/F/G"/>
</dbReference>
<dbReference type="GO" id="GO:0009424">
    <property type="term" value="C:bacterial-type flagellum hook"/>
    <property type="evidence" value="ECO:0007669"/>
    <property type="project" value="TreeGrafter"/>
</dbReference>
<dbReference type="Pfam" id="PF06429">
    <property type="entry name" value="Flg_bbr_C"/>
    <property type="match status" value="1"/>
</dbReference>
<dbReference type="InterPro" id="IPR011491">
    <property type="entry name" value="FlgE_D2"/>
</dbReference>
<keyword evidence="10" id="KW-0282">Flagellum</keyword>
<dbReference type="InterPro" id="IPR010930">
    <property type="entry name" value="Flg_bb/hook_C_dom"/>
</dbReference>